<feature type="coiled-coil region" evidence="1">
    <location>
        <begin position="131"/>
        <end position="196"/>
    </location>
</feature>
<protein>
    <submittedName>
        <fullName evidence="3">Uncharacterized protein</fullName>
    </submittedName>
</protein>
<dbReference type="PANTHER" id="PTHR35480">
    <property type="entry name" value="MATERNAL EFFECT EMBRYO ARREST 22"/>
    <property type="match status" value="1"/>
</dbReference>
<feature type="compositionally biased region" description="Low complexity" evidence="2">
    <location>
        <begin position="7"/>
        <end position="22"/>
    </location>
</feature>
<feature type="compositionally biased region" description="Low complexity" evidence="2">
    <location>
        <begin position="1461"/>
        <end position="1471"/>
    </location>
</feature>
<feature type="compositionally biased region" description="Polar residues" evidence="2">
    <location>
        <begin position="840"/>
        <end position="850"/>
    </location>
</feature>
<feature type="compositionally biased region" description="Low complexity" evidence="2">
    <location>
        <begin position="673"/>
        <end position="683"/>
    </location>
</feature>
<feature type="compositionally biased region" description="Basic and acidic residues" evidence="2">
    <location>
        <begin position="887"/>
        <end position="902"/>
    </location>
</feature>
<feature type="compositionally biased region" description="Low complexity" evidence="2">
    <location>
        <begin position="1125"/>
        <end position="1144"/>
    </location>
</feature>
<feature type="coiled-coil region" evidence="1">
    <location>
        <begin position="239"/>
        <end position="382"/>
    </location>
</feature>
<gene>
    <name evidence="3" type="ORF">Cvel_12567</name>
</gene>
<feature type="compositionally biased region" description="Basic and acidic residues" evidence="2">
    <location>
        <begin position="976"/>
        <end position="992"/>
    </location>
</feature>
<keyword evidence="1" id="KW-0175">Coiled coil</keyword>
<feature type="compositionally biased region" description="Polar residues" evidence="2">
    <location>
        <begin position="642"/>
        <end position="652"/>
    </location>
</feature>
<feature type="compositionally biased region" description="Gly residues" evidence="2">
    <location>
        <begin position="655"/>
        <end position="672"/>
    </location>
</feature>
<feature type="compositionally biased region" description="Polar residues" evidence="2">
    <location>
        <begin position="597"/>
        <end position="618"/>
    </location>
</feature>
<feature type="compositionally biased region" description="Basic and acidic residues" evidence="2">
    <location>
        <begin position="1094"/>
        <end position="1114"/>
    </location>
</feature>
<feature type="compositionally biased region" description="Basic and acidic residues" evidence="2">
    <location>
        <begin position="1235"/>
        <end position="1248"/>
    </location>
</feature>
<feature type="compositionally biased region" description="Basic and acidic residues" evidence="2">
    <location>
        <begin position="854"/>
        <end position="870"/>
    </location>
</feature>
<evidence type="ECO:0000256" key="2">
    <source>
        <dbReference type="SAM" id="MobiDB-lite"/>
    </source>
</evidence>
<feature type="region of interest" description="Disordered" evidence="2">
    <location>
        <begin position="567"/>
        <end position="1035"/>
    </location>
</feature>
<feature type="compositionally biased region" description="Basic and acidic residues" evidence="2">
    <location>
        <begin position="567"/>
        <end position="587"/>
    </location>
</feature>
<feature type="region of interest" description="Disordered" evidence="2">
    <location>
        <begin position="1444"/>
        <end position="1471"/>
    </location>
</feature>
<evidence type="ECO:0000313" key="3">
    <source>
        <dbReference type="EMBL" id="CEM54168.1"/>
    </source>
</evidence>
<dbReference type="VEuPathDB" id="CryptoDB:Cvel_12567"/>
<feature type="region of interest" description="Disordered" evidence="2">
    <location>
        <begin position="1"/>
        <end position="92"/>
    </location>
</feature>
<sequence>MRSSIARSSSVGRTRTTSTTSSNKPHHTLAPPSHASTPRVPPSLPSNLQRRPSPSPSTVTPPHTQPVTSASLASDIEATQQAEYRRQLSEDPKYQARMASFHAAQREGKKICTCGAAQTNERERAALLKNFAEFKAQQAEHKARVQEFERRRASAADGVETAEKRAAELLSSVATLEEREQKVEVKERRVQQELAKAQGIEKHMESIKADVEARASALKTREEEVGLLRSKVDEKEADVRRREDKILSAKTELELAQSEVHSLRVALERKQQEVETLSRQQQLEAQRLSVEASRVLEESARLETERAAAQSEKTTAELARIKWESQSQLVEAEKEKYRNEIFICQKAKAEVEEERVKVRTERQRVEAAREDLEAAVRKHDDTLEHNRKLLEGEKALCLSRQQWCEEEEARLGVDRQRVLERELESSKLAGELESRKRHMEMAERKLKEEISRREREVDRRQKEIEWEDGRLSKMAEAHNAEVRRQAARLEEKEAELKTREDLLKSEDARLSVHAEMVKKCKEMAEELELEREGLRVEREAMRKREAMMTRKAEAELQKANTKWEEAVNKQRLAEGRTKEAQRLEKALQSRGAAALMTANSLSVGPASTQAAQAIQSGVSMGAGKERDPPASASLHTVRHVSPSPSVASCQSQAGASGGGRAVGSGTGGGAGAGVRLIGAAAAGRNAVSVPRGAANPYGRLRSGSAGAGGRAVRRPSFRGGDVGAILHLDPSRSHSRTPETPLTGGEGSSVQPPHSHTETEEESSSVLLKPGGDRGGEEDERSPAALSPPAFSYGAGGGASPGFIGEDDDRSSAPYTGGGVDNMRVRGDIEEETESERTPIMTTGVNSSVNKVAPSKEEMESVEVQKKTEEREEDFGPTPTLVPSQPLDRDTQKTTEEQRDTQKSSLTETKRAVTRSPHAVSPSTEEVLKNSIISPTARVSQILLSARKSSEKKKKSKEKAMKEDAISPSIPPPQTNDKKPEENTEEPMKEAEVPSPPPPTSNKTLHRRPSYILTDPPSPGNGSLVNFSVSPSPRLGRLNAVVSSGISPAAQSVAPHSGGAGDGEKEESALPLTQREAAREERTPQRSRRTGRRGSGEEGKTKREREGEAQRTPDENVPPPSTGNSSFSLLSPLPSSQKSTKKTPVGVFAYKQQKETGEDEYEREASAGTNAFFAFPSPSVGGTAIGEEDDLCYSASPKPSALARLQRLGAADVLEATEGSVNNRTAKKRTPGGSKADRLRESDFESLRRGAKIRGILQGSPEVSSSRQQQQQQGEDDGGHMHGSGSGTVTPLSTRSQTLSQKMGAVATPTLAENEMVGDLPRTDRSAFSVSVNSVLTERSPVFLINSAGRESDSSRLTVLSTGKGKRDRDSVLCCAGEDGEEAGGAPTPQLRHGGNSCTPPCKSTGGHSSLVFVSRAPSLSQPLSLSHSLEEMQSDAEAAVMGEVNEEGTGSVEGDDLSLDDGGLSLSPLI</sequence>
<dbReference type="PANTHER" id="PTHR35480:SF1">
    <property type="entry name" value="MATERNAL EFFECT EMBRYO ARREST 22"/>
    <property type="match status" value="1"/>
</dbReference>
<feature type="compositionally biased region" description="Low complexity" evidence="2">
    <location>
        <begin position="56"/>
        <end position="69"/>
    </location>
</feature>
<feature type="compositionally biased region" description="Polar residues" evidence="2">
    <location>
        <begin position="931"/>
        <end position="943"/>
    </location>
</feature>
<organism evidence="3">
    <name type="scientific">Chromera velia CCMP2878</name>
    <dbReference type="NCBI Taxonomy" id="1169474"/>
    <lineage>
        <taxon>Eukaryota</taxon>
        <taxon>Sar</taxon>
        <taxon>Alveolata</taxon>
        <taxon>Colpodellida</taxon>
        <taxon>Chromeraceae</taxon>
        <taxon>Chromera</taxon>
    </lineage>
</organism>
<accession>A0A0G4IAV9</accession>
<feature type="compositionally biased region" description="Polar residues" evidence="2">
    <location>
        <begin position="1020"/>
        <end position="1031"/>
    </location>
</feature>
<feature type="region of interest" description="Disordered" evidence="2">
    <location>
        <begin position="1047"/>
        <end position="1165"/>
    </location>
</feature>
<feature type="compositionally biased region" description="Polar residues" evidence="2">
    <location>
        <begin position="1288"/>
        <end position="1301"/>
    </location>
</feature>
<proteinExistence type="predicted"/>
<dbReference type="EMBL" id="CDMZ01005762">
    <property type="protein sequence ID" value="CEM54168.1"/>
    <property type="molecule type" value="Genomic_DNA"/>
</dbReference>
<reference evidence="3" key="1">
    <citation type="submission" date="2014-11" db="EMBL/GenBank/DDBJ databases">
        <authorList>
            <person name="Otto D Thomas"/>
            <person name="Naeem Raeece"/>
        </authorList>
    </citation>
    <scope>NUCLEOTIDE SEQUENCE</scope>
</reference>
<feature type="region of interest" description="Disordered" evidence="2">
    <location>
        <begin position="1380"/>
        <end position="1401"/>
    </location>
</feature>
<feature type="compositionally biased region" description="Basic and acidic residues" evidence="2">
    <location>
        <begin position="83"/>
        <end position="92"/>
    </location>
</feature>
<evidence type="ECO:0000256" key="1">
    <source>
        <dbReference type="SAM" id="Coils"/>
    </source>
</evidence>
<name>A0A0G4IAV9_9ALVE</name>
<feature type="region of interest" description="Disordered" evidence="2">
    <location>
        <begin position="1215"/>
        <end position="1309"/>
    </location>
</feature>